<accession>A0ABT4I069</accession>
<evidence type="ECO:0008006" key="3">
    <source>
        <dbReference type="Google" id="ProtNLM"/>
    </source>
</evidence>
<protein>
    <recommendedName>
        <fullName evidence="3">XkdX family protein</fullName>
    </recommendedName>
</protein>
<reference evidence="1" key="1">
    <citation type="submission" date="2022-09" db="EMBL/GenBank/DDBJ databases">
        <title>Genome analysis and characterization of larvicidal activity of Brevibacillus strains.</title>
        <authorList>
            <person name="Patrusheva E.V."/>
            <person name="Izotova A.O."/>
            <person name="Toshchakov S.V."/>
            <person name="Sineoky S.P."/>
        </authorList>
    </citation>
    <scope>NUCLEOTIDE SEQUENCE</scope>
    <source>
        <strain evidence="1">VKPM_B-13244</strain>
    </source>
</reference>
<dbReference type="Proteomes" id="UP001067708">
    <property type="component" value="Unassembled WGS sequence"/>
</dbReference>
<gene>
    <name evidence="1" type="ORF">O0535_13955</name>
</gene>
<dbReference type="RefSeq" id="WP_258417680.1">
    <property type="nucleotide sequence ID" value="NZ_JAPTNG010000009.1"/>
</dbReference>
<organism evidence="1 2">
    <name type="scientific">Brevibacillus halotolerans</name>
    <dbReference type="NCBI Taxonomy" id="1507437"/>
    <lineage>
        <taxon>Bacteria</taxon>
        <taxon>Bacillati</taxon>
        <taxon>Bacillota</taxon>
        <taxon>Bacilli</taxon>
        <taxon>Bacillales</taxon>
        <taxon>Paenibacillaceae</taxon>
        <taxon>Brevibacillus</taxon>
    </lineage>
</organism>
<sequence>MKSRLYDYCCMRWNAGAWKEVQLITAVEKKYITDDEKKEIMDEK</sequence>
<evidence type="ECO:0000313" key="2">
    <source>
        <dbReference type="Proteomes" id="UP001067708"/>
    </source>
</evidence>
<comment type="caution">
    <text evidence="1">The sequence shown here is derived from an EMBL/GenBank/DDBJ whole genome shotgun (WGS) entry which is preliminary data.</text>
</comment>
<name>A0ABT4I069_9BACL</name>
<proteinExistence type="predicted"/>
<dbReference type="EMBL" id="JAPTNG010000009">
    <property type="protein sequence ID" value="MCZ0831845.1"/>
    <property type="molecule type" value="Genomic_DNA"/>
</dbReference>
<keyword evidence="2" id="KW-1185">Reference proteome</keyword>
<evidence type="ECO:0000313" key="1">
    <source>
        <dbReference type="EMBL" id="MCZ0831845.1"/>
    </source>
</evidence>